<evidence type="ECO:0000256" key="1">
    <source>
        <dbReference type="ARBA" id="ARBA00008595"/>
    </source>
</evidence>
<dbReference type="Pfam" id="PF01731">
    <property type="entry name" value="Arylesterase"/>
    <property type="match status" value="1"/>
</dbReference>
<evidence type="ECO:0000256" key="2">
    <source>
        <dbReference type="ARBA" id="ARBA00022801"/>
    </source>
</evidence>
<dbReference type="InterPro" id="IPR051288">
    <property type="entry name" value="Serum_paraoxonase/arylesterase"/>
</dbReference>
<comment type="caution">
    <text evidence="5">The sequence shown here is derived from an EMBL/GenBank/DDBJ whole genome shotgun (WGS) entry which is preliminary data.</text>
</comment>
<keyword evidence="3" id="KW-1015">Disulfide bond</keyword>
<reference evidence="5 6" key="1">
    <citation type="submission" date="2023-04" db="EMBL/GenBank/DDBJ databases">
        <title>Genome of Basidiobolus ranarum AG-B5.</title>
        <authorList>
            <person name="Stajich J.E."/>
            <person name="Carter-House D."/>
            <person name="Gryganskyi A."/>
        </authorList>
    </citation>
    <scope>NUCLEOTIDE SEQUENCE [LARGE SCALE GENOMIC DNA]</scope>
    <source>
        <strain evidence="5 6">AG-B5</strain>
    </source>
</reference>
<dbReference type="Gene3D" id="2.120.10.30">
    <property type="entry name" value="TolB, C-terminal domain"/>
    <property type="match status" value="1"/>
</dbReference>
<keyword evidence="2" id="KW-0378">Hydrolase</keyword>
<dbReference type="InterPro" id="IPR002640">
    <property type="entry name" value="Arylesterase"/>
</dbReference>
<evidence type="ECO:0000256" key="3">
    <source>
        <dbReference type="ARBA" id="ARBA00023157"/>
    </source>
</evidence>
<evidence type="ECO:0000313" key="6">
    <source>
        <dbReference type="Proteomes" id="UP001479436"/>
    </source>
</evidence>
<dbReference type="EMBL" id="JASJQH010007182">
    <property type="protein sequence ID" value="KAK9716721.1"/>
    <property type="molecule type" value="Genomic_DNA"/>
</dbReference>
<dbReference type="PANTHER" id="PTHR11799">
    <property type="entry name" value="PARAOXONASE"/>
    <property type="match status" value="1"/>
</dbReference>
<protein>
    <submittedName>
        <fullName evidence="5">Uncharacterized protein</fullName>
    </submittedName>
</protein>
<dbReference type="PANTHER" id="PTHR11799:SF12">
    <property type="entry name" value="PARAOXONASE-RELATED"/>
    <property type="match status" value="1"/>
</dbReference>
<evidence type="ECO:0000256" key="4">
    <source>
        <dbReference type="ARBA" id="ARBA00023180"/>
    </source>
</evidence>
<proteinExistence type="inferred from homology"/>
<comment type="similarity">
    <text evidence="1">Belongs to the paraoxonase family.</text>
</comment>
<sequence length="382" mass="43111">MISKPKIFLVVIVALLFAYVRNLMNMTGVFRKVQDFGMEKCEMIEQLRYCESLQIERETGLVYLSCEVERDRWNPVMGRLDERVDKQSGSIWVYNLTDSTKTPHQLQLVNFVEEFHPLGMSITKHPHEADTLLLYVVNLRRASKVVEIFKTNLQKPSSLEYIRTIQHVLIKNPNELDIDTTREPNSEGLYSFYVSNDHGSTTNTIMHTLETLLGFPLSNVVYYNVMRETAKVVANYIQFANGIALSQSEKILFVSSTSANQIFGYNIENGGDFPKLHFNSTLSIPVDMSVDNIDVDPSTGEIFAAGHPRALDFLQFVKDRESVNSPSKVVRVINPENQSRVETVFSDSGAKYATSSSAAIDYARGFMVISGLYENGALVCNV</sequence>
<dbReference type="InterPro" id="IPR011042">
    <property type="entry name" value="6-blade_b-propeller_TolB-like"/>
</dbReference>
<accession>A0ABR2W164</accession>
<name>A0ABR2W164_9FUNG</name>
<keyword evidence="4" id="KW-0325">Glycoprotein</keyword>
<organism evidence="5 6">
    <name type="scientific">Basidiobolus ranarum</name>
    <dbReference type="NCBI Taxonomy" id="34480"/>
    <lineage>
        <taxon>Eukaryota</taxon>
        <taxon>Fungi</taxon>
        <taxon>Fungi incertae sedis</taxon>
        <taxon>Zoopagomycota</taxon>
        <taxon>Entomophthoromycotina</taxon>
        <taxon>Basidiobolomycetes</taxon>
        <taxon>Basidiobolales</taxon>
        <taxon>Basidiobolaceae</taxon>
        <taxon>Basidiobolus</taxon>
    </lineage>
</organism>
<evidence type="ECO:0000313" key="5">
    <source>
        <dbReference type="EMBL" id="KAK9716721.1"/>
    </source>
</evidence>
<dbReference type="Proteomes" id="UP001479436">
    <property type="component" value="Unassembled WGS sequence"/>
</dbReference>
<gene>
    <name evidence="5" type="ORF">K7432_006710</name>
</gene>
<keyword evidence="6" id="KW-1185">Reference proteome</keyword>
<dbReference type="SUPFAM" id="SSF63829">
    <property type="entry name" value="Calcium-dependent phosphotriesterase"/>
    <property type="match status" value="1"/>
</dbReference>